<accession>A0AAE0Y4K3</accession>
<feature type="region of interest" description="Disordered" evidence="1">
    <location>
        <begin position="111"/>
        <end position="132"/>
    </location>
</feature>
<evidence type="ECO:0000256" key="1">
    <source>
        <dbReference type="SAM" id="MobiDB-lite"/>
    </source>
</evidence>
<dbReference type="PANTHER" id="PTHR12243:SF67">
    <property type="entry name" value="COREPRESSOR OF PANGOLIN, ISOFORM A-RELATED"/>
    <property type="match status" value="1"/>
</dbReference>
<proteinExistence type="predicted"/>
<dbReference type="PROSITE" id="PS51029">
    <property type="entry name" value="MADF"/>
    <property type="match status" value="1"/>
</dbReference>
<comment type="caution">
    <text evidence="3">The sequence shown here is derived from an EMBL/GenBank/DDBJ whole genome shotgun (WGS) entry which is preliminary data.</text>
</comment>
<evidence type="ECO:0000313" key="4">
    <source>
        <dbReference type="Proteomes" id="UP001283361"/>
    </source>
</evidence>
<dbReference type="Pfam" id="PF10545">
    <property type="entry name" value="MADF_DNA_bdg"/>
    <property type="match status" value="1"/>
</dbReference>
<dbReference type="AlphaFoldDB" id="A0AAE0Y4K3"/>
<organism evidence="3 4">
    <name type="scientific">Elysia crispata</name>
    <name type="common">lettuce slug</name>
    <dbReference type="NCBI Taxonomy" id="231223"/>
    <lineage>
        <taxon>Eukaryota</taxon>
        <taxon>Metazoa</taxon>
        <taxon>Spiralia</taxon>
        <taxon>Lophotrochozoa</taxon>
        <taxon>Mollusca</taxon>
        <taxon>Gastropoda</taxon>
        <taxon>Heterobranchia</taxon>
        <taxon>Euthyneura</taxon>
        <taxon>Panpulmonata</taxon>
        <taxon>Sacoglossa</taxon>
        <taxon>Placobranchoidea</taxon>
        <taxon>Plakobranchidae</taxon>
        <taxon>Elysia</taxon>
    </lineage>
</organism>
<dbReference type="EMBL" id="JAWDGP010006922">
    <property type="protein sequence ID" value="KAK3732955.1"/>
    <property type="molecule type" value="Genomic_DNA"/>
</dbReference>
<gene>
    <name evidence="3" type="ORF">RRG08_002565</name>
</gene>
<sequence>MKFSHKTYEKLIDLVRERPALYNCQLTEYKDHQLQKNIWKNIAEEMGLEDMTGSAKISSTQKVDQPQKKINKGPLYDQMLFLCDYTSTKSDTVSNFMDQSQDLFLETATNETASQADTESLPDIPTSPQPRYFRSTHKCTYICNRT</sequence>
<evidence type="ECO:0000313" key="3">
    <source>
        <dbReference type="EMBL" id="KAK3732955.1"/>
    </source>
</evidence>
<dbReference type="SMART" id="SM00595">
    <property type="entry name" value="MADF"/>
    <property type="match status" value="1"/>
</dbReference>
<name>A0AAE0Y4K3_9GAST</name>
<dbReference type="InterPro" id="IPR039353">
    <property type="entry name" value="TF_Adf1"/>
</dbReference>
<reference evidence="3" key="1">
    <citation type="journal article" date="2023" name="G3 (Bethesda)">
        <title>A reference genome for the long-term kleptoplast-retaining sea slug Elysia crispata morphotype clarki.</title>
        <authorList>
            <person name="Eastman K.E."/>
            <person name="Pendleton A.L."/>
            <person name="Shaikh M.A."/>
            <person name="Suttiyut T."/>
            <person name="Ogas R."/>
            <person name="Tomko P."/>
            <person name="Gavelis G."/>
            <person name="Widhalm J.R."/>
            <person name="Wisecaver J.H."/>
        </authorList>
    </citation>
    <scope>NUCLEOTIDE SEQUENCE</scope>
    <source>
        <strain evidence="3">ECLA1</strain>
    </source>
</reference>
<feature type="domain" description="MADF" evidence="2">
    <location>
        <begin position="10"/>
        <end position="87"/>
    </location>
</feature>
<dbReference type="InterPro" id="IPR006578">
    <property type="entry name" value="MADF-dom"/>
</dbReference>
<dbReference type="Proteomes" id="UP001283361">
    <property type="component" value="Unassembled WGS sequence"/>
</dbReference>
<evidence type="ECO:0000259" key="2">
    <source>
        <dbReference type="PROSITE" id="PS51029"/>
    </source>
</evidence>
<keyword evidence="4" id="KW-1185">Reference proteome</keyword>
<protein>
    <recommendedName>
        <fullName evidence="2">MADF domain-containing protein</fullName>
    </recommendedName>
</protein>
<dbReference type="PANTHER" id="PTHR12243">
    <property type="entry name" value="MADF DOMAIN TRANSCRIPTION FACTOR"/>
    <property type="match status" value="1"/>
</dbReference>